<dbReference type="Pfam" id="PF04185">
    <property type="entry name" value="Phosphoesterase"/>
    <property type="match status" value="1"/>
</dbReference>
<keyword evidence="1" id="KW-0378">Hydrolase</keyword>
<dbReference type="CDD" id="cd16013">
    <property type="entry name" value="AcpA"/>
    <property type="match status" value="1"/>
</dbReference>
<evidence type="ECO:0000256" key="1">
    <source>
        <dbReference type="ARBA" id="ARBA00022801"/>
    </source>
</evidence>
<dbReference type="InterPro" id="IPR017850">
    <property type="entry name" value="Alkaline_phosphatase_core_sf"/>
</dbReference>
<keyword evidence="5" id="KW-1185">Reference proteome</keyword>
<dbReference type="PANTHER" id="PTHR31956:SF1">
    <property type="entry name" value="NON-SPECIFIC PHOSPHOLIPASE C1"/>
    <property type="match status" value="1"/>
</dbReference>
<dbReference type="PROSITE" id="PS51257">
    <property type="entry name" value="PROKAR_LIPOPROTEIN"/>
    <property type="match status" value="1"/>
</dbReference>
<evidence type="ECO:0000313" key="4">
    <source>
        <dbReference type="EMBL" id="MBC8752593.1"/>
    </source>
</evidence>
<name>A0ABR7Q244_9BURK</name>
<dbReference type="Proteomes" id="UP000736373">
    <property type="component" value="Unassembled WGS sequence"/>
</dbReference>
<keyword evidence="3" id="KW-0732">Signal</keyword>
<proteinExistence type="predicted"/>
<gene>
    <name evidence="4" type="ORF">F6X42_41310</name>
</gene>
<evidence type="ECO:0000256" key="3">
    <source>
        <dbReference type="SAM" id="SignalP"/>
    </source>
</evidence>
<reference evidence="4 5" key="1">
    <citation type="submission" date="2019-09" db="EMBL/GenBank/DDBJ databases">
        <title>Paraburkholderia podalyriae sp. nov., A South African Podalyria-associated rhizobium.</title>
        <authorList>
            <person name="Mavima L."/>
            <person name="Beukes C.W."/>
            <person name="Palmer M."/>
            <person name="De Meyer S.E."/>
            <person name="James E.K."/>
            <person name="Maluk M."/>
            <person name="Avontuur J.R."/>
            <person name="Chan W.Y."/>
            <person name="Venter S.N."/>
            <person name="Steenkamp E.T."/>
        </authorList>
    </citation>
    <scope>NUCLEOTIDE SEQUENCE [LARGE SCALE GENOMIC DNA]</scope>
    <source>
        <strain evidence="4 5">WC7.3b</strain>
    </source>
</reference>
<dbReference type="RefSeq" id="WP_187639435.1">
    <property type="nucleotide sequence ID" value="NZ_VZQQ01000118.1"/>
</dbReference>
<sequence>MKRKQEAPQKFVRRAGLIGTAAALTVACSIFPALAQTQSHPPTNADPSLDTVTPIKHVIVIVGENRTFDQVFGGYQPGHGQTIENLLSKGIINADGSPGPNFSLAQQNMAQATDPTTFLMSPTSKTAYSALPAPNTGSAPSATSDTSAPFTTLAEAQAAEGNALEPQDLVHLTTGATGLPKGAVDTRFGSNTYNLPSGPYQISRVGPNYDQYTASPVHRFYQNWQQSDCSLANATASNPSGCKMDLFAWVETSIGAGSNGSPRPAGFTDQTTGEGSTALGFYNASTGDMPYFTQLAQKYTISDNYHQPVMGGTGANSIMIGTADALYYTDGNGNMSTPPKNQIEDPRPMPGTNNWYAQDGYSGGSYSNCSDTSQPGVGPIRNYLGSLPYHPSANCAAGAYYLLNNYNPGYNGNGTVNTSPFTIPPSPVRTIADSLLARQISWKYYGEDWNTFVTNPSQSVYCNICNPFLYEASIMTNPATVKAHLQDSTDLYADIANGTLPAVSFVKPGGRLDGHPASSKYDLYEGFVRKIIDSVQSNPKLWASTAILITNDEGGGYYDSGYIQPVDFFGDGPRIPLIVVSPYSQGGRVAHEYDDHASIVKFIERNWQLAPITGRSRDNLPNPKQTGSNPYVPVNAPAIGDLFGAFHFDQGVSGNGNHGDQGGNGNGSIASNAQGQNGGKGWWPF</sequence>
<feature type="compositionally biased region" description="Gly residues" evidence="2">
    <location>
        <begin position="676"/>
        <end position="685"/>
    </location>
</feature>
<comment type="caution">
    <text evidence="4">The sequence shown here is derived from an EMBL/GenBank/DDBJ whole genome shotgun (WGS) entry which is preliminary data.</text>
</comment>
<dbReference type="EMBL" id="VZQQ01000118">
    <property type="protein sequence ID" value="MBC8752593.1"/>
    <property type="molecule type" value="Genomic_DNA"/>
</dbReference>
<evidence type="ECO:0000313" key="5">
    <source>
        <dbReference type="Proteomes" id="UP000736373"/>
    </source>
</evidence>
<feature type="chain" id="PRO_5047248920" evidence="3">
    <location>
        <begin position="36"/>
        <end position="685"/>
    </location>
</feature>
<dbReference type="InterPro" id="IPR007312">
    <property type="entry name" value="Phosphoesterase"/>
</dbReference>
<feature type="compositionally biased region" description="Gly residues" evidence="2">
    <location>
        <begin position="653"/>
        <end position="666"/>
    </location>
</feature>
<organism evidence="4 5">
    <name type="scientific">Paraburkholderia podalyriae</name>
    <dbReference type="NCBI Taxonomy" id="1938811"/>
    <lineage>
        <taxon>Bacteria</taxon>
        <taxon>Pseudomonadati</taxon>
        <taxon>Pseudomonadota</taxon>
        <taxon>Betaproteobacteria</taxon>
        <taxon>Burkholderiales</taxon>
        <taxon>Burkholderiaceae</taxon>
        <taxon>Paraburkholderia</taxon>
    </lineage>
</organism>
<protein>
    <submittedName>
        <fullName evidence="4">Alkaline phosphatase family protein</fullName>
    </submittedName>
</protein>
<dbReference type="PANTHER" id="PTHR31956">
    <property type="entry name" value="NON-SPECIFIC PHOSPHOLIPASE C4-RELATED"/>
    <property type="match status" value="1"/>
</dbReference>
<accession>A0ABR7Q244</accession>
<feature type="region of interest" description="Disordered" evidence="2">
    <location>
        <begin position="651"/>
        <end position="685"/>
    </location>
</feature>
<dbReference type="Gene3D" id="3.40.720.10">
    <property type="entry name" value="Alkaline Phosphatase, subunit A"/>
    <property type="match status" value="2"/>
</dbReference>
<evidence type="ECO:0000256" key="2">
    <source>
        <dbReference type="SAM" id="MobiDB-lite"/>
    </source>
</evidence>
<feature type="signal peptide" evidence="3">
    <location>
        <begin position="1"/>
        <end position="35"/>
    </location>
</feature>